<feature type="transmembrane region" description="Helical" evidence="2">
    <location>
        <begin position="123"/>
        <end position="146"/>
    </location>
</feature>
<evidence type="ECO:0000256" key="1">
    <source>
        <dbReference type="SAM" id="MobiDB-lite"/>
    </source>
</evidence>
<evidence type="ECO:0000313" key="3">
    <source>
        <dbReference type="EMBL" id="MFD2140200.1"/>
    </source>
</evidence>
<feature type="transmembrane region" description="Helical" evidence="2">
    <location>
        <begin position="54"/>
        <end position="80"/>
    </location>
</feature>
<dbReference type="EMBL" id="JBHUHD010000001">
    <property type="protein sequence ID" value="MFD2140200.1"/>
    <property type="molecule type" value="Genomic_DNA"/>
</dbReference>
<dbReference type="Proteomes" id="UP001597299">
    <property type="component" value="Unassembled WGS sequence"/>
</dbReference>
<feature type="transmembrane region" description="Helical" evidence="2">
    <location>
        <begin position="87"/>
        <end position="103"/>
    </location>
</feature>
<feature type="transmembrane region" description="Helical" evidence="2">
    <location>
        <begin position="7"/>
        <end position="34"/>
    </location>
</feature>
<sequence length="192" mass="19950">MDSLLRLLLRFVLVPFGLVCALIVSVMVMIAGSWRVGDLLAGTGDFDAIRLFDAAMISGLALSGAALMMWAVALIGVLFAEMFGVRSWLFHTANGAISAWLGAQLFPPFPEGAALASFDVDLYILGAGLAGGLAYWLVAGWSAGFWKPVFAERTPAPPVPPSQPLPQPLPIPEATTSPPAAPGAGPPAPPTP</sequence>
<feature type="region of interest" description="Disordered" evidence="1">
    <location>
        <begin position="156"/>
        <end position="192"/>
    </location>
</feature>
<evidence type="ECO:0000313" key="4">
    <source>
        <dbReference type="Proteomes" id="UP001597299"/>
    </source>
</evidence>
<accession>A0ABW4YVJ8</accession>
<gene>
    <name evidence="3" type="ORF">ACFSNC_07320</name>
</gene>
<keyword evidence="2" id="KW-0812">Transmembrane</keyword>
<proteinExistence type="predicted"/>
<keyword evidence="2" id="KW-0472">Membrane</keyword>
<feature type="compositionally biased region" description="Pro residues" evidence="1">
    <location>
        <begin position="179"/>
        <end position="192"/>
    </location>
</feature>
<dbReference type="RefSeq" id="WP_213353134.1">
    <property type="nucleotide sequence ID" value="NZ_JAHBGB010000033.1"/>
</dbReference>
<keyword evidence="2" id="KW-1133">Transmembrane helix</keyword>
<feature type="compositionally biased region" description="Pro residues" evidence="1">
    <location>
        <begin position="156"/>
        <end position="171"/>
    </location>
</feature>
<organism evidence="3 4">
    <name type="scientific">Ancylobacter oerskovii</name>
    <dbReference type="NCBI Taxonomy" id="459519"/>
    <lineage>
        <taxon>Bacteria</taxon>
        <taxon>Pseudomonadati</taxon>
        <taxon>Pseudomonadota</taxon>
        <taxon>Alphaproteobacteria</taxon>
        <taxon>Hyphomicrobiales</taxon>
        <taxon>Xanthobacteraceae</taxon>
        <taxon>Ancylobacter</taxon>
    </lineage>
</organism>
<comment type="caution">
    <text evidence="3">The sequence shown here is derived from an EMBL/GenBank/DDBJ whole genome shotgun (WGS) entry which is preliminary data.</text>
</comment>
<reference evidence="4" key="1">
    <citation type="journal article" date="2019" name="Int. J. Syst. Evol. Microbiol.">
        <title>The Global Catalogue of Microorganisms (GCM) 10K type strain sequencing project: providing services to taxonomists for standard genome sequencing and annotation.</title>
        <authorList>
            <consortium name="The Broad Institute Genomics Platform"/>
            <consortium name="The Broad Institute Genome Sequencing Center for Infectious Disease"/>
            <person name="Wu L."/>
            <person name="Ma J."/>
        </authorList>
    </citation>
    <scope>NUCLEOTIDE SEQUENCE [LARGE SCALE GENOMIC DNA]</scope>
    <source>
        <strain evidence="4">CCM 7435</strain>
    </source>
</reference>
<protein>
    <submittedName>
        <fullName evidence="3">Uncharacterized protein</fullName>
    </submittedName>
</protein>
<evidence type="ECO:0000256" key="2">
    <source>
        <dbReference type="SAM" id="Phobius"/>
    </source>
</evidence>
<keyword evidence="4" id="KW-1185">Reference proteome</keyword>
<name>A0ABW4YVJ8_9HYPH</name>